<feature type="domain" description="HTH deoR-type" evidence="3">
    <location>
        <begin position="63"/>
        <end position="109"/>
    </location>
</feature>
<dbReference type="EMBL" id="JACFOF010000013">
    <property type="protein sequence ID" value="MBW7954028.1"/>
    <property type="molecule type" value="Genomic_DNA"/>
</dbReference>
<evidence type="ECO:0000313" key="5">
    <source>
        <dbReference type="Proteomes" id="UP000781173"/>
    </source>
</evidence>
<protein>
    <submittedName>
        <fullName evidence="4">DeoR family transcriptional regulator</fullName>
    </submittedName>
</protein>
<dbReference type="InterPro" id="IPR001034">
    <property type="entry name" value="DeoR_HTH"/>
</dbReference>
<dbReference type="InterPro" id="IPR036390">
    <property type="entry name" value="WH_DNA-bd_sf"/>
</dbReference>
<evidence type="ECO:0000256" key="2">
    <source>
        <dbReference type="ARBA" id="ARBA00023163"/>
    </source>
</evidence>
<dbReference type="Proteomes" id="UP000781173">
    <property type="component" value="Unassembled WGS sequence"/>
</dbReference>
<evidence type="ECO:0000313" key="4">
    <source>
        <dbReference type="EMBL" id="MBW7954028.1"/>
    </source>
</evidence>
<keyword evidence="2" id="KW-0804">Transcription</keyword>
<dbReference type="Pfam" id="PF08220">
    <property type="entry name" value="HTH_DeoR"/>
    <property type="match status" value="1"/>
</dbReference>
<proteinExistence type="predicted"/>
<dbReference type="GO" id="GO:0003700">
    <property type="term" value="F:DNA-binding transcription factor activity"/>
    <property type="evidence" value="ECO:0007669"/>
    <property type="project" value="InterPro"/>
</dbReference>
<comment type="caution">
    <text evidence="4">The sequence shown here is derived from an EMBL/GenBank/DDBJ whole genome shotgun (WGS) entry which is preliminary data.</text>
</comment>
<evidence type="ECO:0000256" key="1">
    <source>
        <dbReference type="ARBA" id="ARBA00023015"/>
    </source>
</evidence>
<dbReference type="SUPFAM" id="SSF46785">
    <property type="entry name" value="Winged helix' DNA-binding domain"/>
    <property type="match status" value="1"/>
</dbReference>
<gene>
    <name evidence="4" type="ORF">H3C67_04540</name>
</gene>
<organism evidence="4 5">
    <name type="scientific">Candidatus Dojkabacteria bacterium</name>
    <dbReference type="NCBI Taxonomy" id="2099670"/>
    <lineage>
        <taxon>Bacteria</taxon>
        <taxon>Candidatus Dojkabacteria</taxon>
    </lineage>
</organism>
<dbReference type="AlphaFoldDB" id="A0A952ALZ8"/>
<dbReference type="InterPro" id="IPR036388">
    <property type="entry name" value="WH-like_DNA-bd_sf"/>
</dbReference>
<dbReference type="Gene3D" id="1.10.10.10">
    <property type="entry name" value="Winged helix-like DNA-binding domain superfamily/Winged helix DNA-binding domain"/>
    <property type="match status" value="1"/>
</dbReference>
<reference evidence="4" key="1">
    <citation type="journal article" date="2022" name="ISME J.">
        <title>A general approach to explore prokaryotic protein glycosylation reveals the unique surface layer modulation of an anammox bacterium.</title>
        <authorList>
            <person name="Pabst M."/>
            <person name="Grouzdev D.S."/>
            <person name="Lawson C.E."/>
            <person name="Kleikamp H.B.C."/>
            <person name="de Ram C."/>
            <person name="Louwen R."/>
            <person name="Lin Y.M."/>
            <person name="Lucker S."/>
            <person name="van Loosdrecht M.C.M."/>
            <person name="Laureni M."/>
        </authorList>
    </citation>
    <scope>NUCLEOTIDE SEQUENCE</scope>
    <source>
        <strain evidence="4">BROCD043</strain>
    </source>
</reference>
<keyword evidence="1" id="KW-0805">Transcription regulation</keyword>
<accession>A0A952ALZ8</accession>
<sequence>MIKFFKAIFRLLLLVGAAYAGFKISRKIASGQLTMKFNSDGPFGTLDVENIGQLDEKVVLNQRQRQIYKYLADNQEADMTSLARKVKGVTSRTLRRDLGKLVEIGLVSKEGKTKSAKYRLTDK</sequence>
<evidence type="ECO:0000259" key="3">
    <source>
        <dbReference type="Pfam" id="PF08220"/>
    </source>
</evidence>
<name>A0A952ALZ8_9BACT</name>